<dbReference type="HOGENOM" id="CLU_907955_0_0_2"/>
<evidence type="ECO:0000313" key="3">
    <source>
        <dbReference type="Proteomes" id="UP000002593"/>
    </source>
</evidence>
<gene>
    <name evidence="2" type="ordered locus">Hbut_1255</name>
</gene>
<feature type="domain" description="Carbohydrate kinase PfkB" evidence="1">
    <location>
        <begin position="192"/>
        <end position="255"/>
    </location>
</feature>
<dbReference type="Proteomes" id="UP000002593">
    <property type="component" value="Chromosome"/>
</dbReference>
<dbReference type="SUPFAM" id="SSF53613">
    <property type="entry name" value="Ribokinase-like"/>
    <property type="match status" value="1"/>
</dbReference>
<name>A2BM76_HYPBU</name>
<keyword evidence="3" id="KW-1185">Reference proteome</keyword>
<dbReference type="eggNOG" id="arCOG00016">
    <property type="taxonomic scope" value="Archaea"/>
</dbReference>
<dbReference type="Gene3D" id="3.40.1190.20">
    <property type="match status" value="1"/>
</dbReference>
<dbReference type="EMBL" id="CP000493">
    <property type="protein sequence ID" value="ABM81087.1"/>
    <property type="molecule type" value="Genomic_DNA"/>
</dbReference>
<dbReference type="KEGG" id="hbu:Hbut_1255"/>
<organism evidence="2 3">
    <name type="scientific">Hyperthermus butylicus (strain DSM 5456 / JCM 9403 / PLM1-5)</name>
    <dbReference type="NCBI Taxonomy" id="415426"/>
    <lineage>
        <taxon>Archaea</taxon>
        <taxon>Thermoproteota</taxon>
        <taxon>Thermoprotei</taxon>
        <taxon>Desulfurococcales</taxon>
        <taxon>Pyrodictiaceae</taxon>
        <taxon>Hyperthermus</taxon>
    </lineage>
</organism>
<evidence type="ECO:0000259" key="1">
    <source>
        <dbReference type="Pfam" id="PF00294"/>
    </source>
</evidence>
<sequence>MNNCIDVYAAPTIDHAADNIERGGPAFYILFAMHGVGASIGVNLALPCSNTAASEYLAEPCRPTNFEAYRDCATAFSLELDPQGVKRLKALHSTFFSDALPSCNAAVFSPINWEYSPMLLAKYSAGYRVCILDVQGFTRISSDGRIERFGHLLAELRGHIPWNCIVRISVEDVGDEGLEALSYIVDVLAPIRLVVTFGEKGAIALDRAAGIAVAVEPYVSEGYSVGAGDMFTGILAYMLLRGEDLAGATIAAASAVKCLLDSREGTCIEKGVCSKNLVEIKVRKVKRLPCTCHNFNSIISLLEWWY</sequence>
<dbReference type="InterPro" id="IPR011611">
    <property type="entry name" value="PfkB_dom"/>
</dbReference>
<dbReference type="AlphaFoldDB" id="A2BM76"/>
<dbReference type="EnsemblBacteria" id="ABM81087">
    <property type="protein sequence ID" value="ABM81087"/>
    <property type="gene ID" value="Hbut_1255"/>
</dbReference>
<accession>A2BM76</accession>
<dbReference type="STRING" id="415426.Hbut_1255"/>
<dbReference type="Pfam" id="PF00294">
    <property type="entry name" value="PfkB"/>
    <property type="match status" value="1"/>
</dbReference>
<evidence type="ECO:0000313" key="2">
    <source>
        <dbReference type="EMBL" id="ABM81087.1"/>
    </source>
</evidence>
<reference evidence="2 3" key="1">
    <citation type="journal article" date="2007" name="Archaea">
        <title>The genome of Hyperthermus butylicus: a sulfur-reducing, peptide fermenting, neutrophilic Crenarchaeote growing up to 108 degrees C.</title>
        <authorList>
            <person name="Brugger K."/>
            <person name="Chen L."/>
            <person name="Stark M."/>
            <person name="Zibat A."/>
            <person name="Redder P."/>
            <person name="Ruepp A."/>
            <person name="Awayez M."/>
            <person name="She Q."/>
            <person name="Garrett R.A."/>
            <person name="Klenk H.P."/>
        </authorList>
    </citation>
    <scope>NUCLEOTIDE SEQUENCE [LARGE SCALE GENOMIC DNA]</scope>
    <source>
        <strain evidence="3">DSM 5456 / JCM 9403 / PLM1-5</strain>
    </source>
</reference>
<dbReference type="InterPro" id="IPR029056">
    <property type="entry name" value="Ribokinase-like"/>
</dbReference>
<protein>
    <recommendedName>
        <fullName evidence="1">Carbohydrate kinase PfkB domain-containing protein</fullName>
    </recommendedName>
</protein>
<proteinExistence type="predicted"/>